<feature type="transmembrane region" description="Helical" evidence="9">
    <location>
        <begin position="205"/>
        <end position="225"/>
    </location>
</feature>
<feature type="transmembrane region" description="Helical" evidence="9">
    <location>
        <begin position="174"/>
        <end position="193"/>
    </location>
</feature>
<dbReference type="InterPro" id="IPR035906">
    <property type="entry name" value="MetI-like_sf"/>
</dbReference>
<name>A0A160TC93_9ZZZZ</name>
<gene>
    <name evidence="11" type="ORF">MGWOODY_Tha1794</name>
</gene>
<proteinExistence type="predicted"/>
<keyword evidence="5" id="KW-0571">Peptide transport</keyword>
<feature type="transmembrane region" description="Helical" evidence="9">
    <location>
        <begin position="389"/>
        <end position="413"/>
    </location>
</feature>
<evidence type="ECO:0000256" key="3">
    <source>
        <dbReference type="ARBA" id="ARBA00022475"/>
    </source>
</evidence>
<feature type="transmembrane region" description="Helical" evidence="9">
    <location>
        <begin position="15"/>
        <end position="35"/>
    </location>
</feature>
<dbReference type="GO" id="GO:0005886">
    <property type="term" value="C:plasma membrane"/>
    <property type="evidence" value="ECO:0007669"/>
    <property type="project" value="UniProtKB-SubCell"/>
</dbReference>
<evidence type="ECO:0000256" key="5">
    <source>
        <dbReference type="ARBA" id="ARBA00022856"/>
    </source>
</evidence>
<feature type="transmembrane region" description="Helical" evidence="9">
    <location>
        <begin position="438"/>
        <end position="461"/>
    </location>
</feature>
<keyword evidence="8 9" id="KW-0472">Membrane</keyword>
<dbReference type="CDD" id="cd06261">
    <property type="entry name" value="TM_PBP2"/>
    <property type="match status" value="1"/>
</dbReference>
<evidence type="ECO:0000256" key="6">
    <source>
        <dbReference type="ARBA" id="ARBA00022927"/>
    </source>
</evidence>
<protein>
    <submittedName>
        <fullName evidence="11">Oligopeptide transport system permease protein</fullName>
    </submittedName>
</protein>
<dbReference type="InterPro" id="IPR050366">
    <property type="entry name" value="BP-dependent_transpt_permease"/>
</dbReference>
<evidence type="ECO:0000256" key="8">
    <source>
        <dbReference type="ARBA" id="ARBA00023136"/>
    </source>
</evidence>
<evidence type="ECO:0000256" key="1">
    <source>
        <dbReference type="ARBA" id="ARBA00004651"/>
    </source>
</evidence>
<dbReference type="GO" id="GO:0055085">
    <property type="term" value="P:transmembrane transport"/>
    <property type="evidence" value="ECO:0007669"/>
    <property type="project" value="InterPro"/>
</dbReference>
<dbReference type="InterPro" id="IPR000515">
    <property type="entry name" value="MetI-like"/>
</dbReference>
<organism evidence="11">
    <name type="scientific">hydrothermal vent metagenome</name>
    <dbReference type="NCBI Taxonomy" id="652676"/>
    <lineage>
        <taxon>unclassified sequences</taxon>
        <taxon>metagenomes</taxon>
        <taxon>ecological metagenomes</taxon>
    </lineage>
</organism>
<dbReference type="Pfam" id="PF00528">
    <property type="entry name" value="BPD_transp_1"/>
    <property type="match status" value="1"/>
</dbReference>
<evidence type="ECO:0000259" key="10">
    <source>
        <dbReference type="PROSITE" id="PS50928"/>
    </source>
</evidence>
<keyword evidence="3" id="KW-1003">Cell membrane</keyword>
<evidence type="ECO:0000256" key="9">
    <source>
        <dbReference type="SAM" id="Phobius"/>
    </source>
</evidence>
<comment type="subcellular location">
    <subcellularLocation>
        <location evidence="1">Cell membrane</location>
        <topology evidence="1">Multi-pass membrane protein</topology>
    </subcellularLocation>
</comment>
<evidence type="ECO:0000256" key="4">
    <source>
        <dbReference type="ARBA" id="ARBA00022692"/>
    </source>
</evidence>
<feature type="transmembrane region" description="Helical" evidence="9">
    <location>
        <begin position="330"/>
        <end position="351"/>
    </location>
</feature>
<sequence>MTLPRFSDFSMFQPMLLWSDILIFILLFSLIAFFINLSRNPVARARWRHVFTTRIGSGAFIVIVFYVLIAVLDSLHFRTALPPVEGGDGAVAQEADGTVHYSQDVRSVLDIILHDLDSQDEKTYSAPFALYSFAKENQESDAGYVIRAFPRLEHGGKHIVRDEEHVLDIWVKTARAIGLTILPCLLVIFLHSAWRRRKPPVEHPLPWTVIYTTLTILVLLCGWVLNLSQYYHILGTDKVGQDVLYQSIKAIRTGVLIGTLATLVTLPLAVVLGISAGYFKGKIDDVVQYIYTTLNSIPGILLIAASVLLIDVYIETNPEQFKLISERADFKFIALCFILGVTSWTGLCRLLRAETLKLSQLEYVQAAHAFGVGNWRIIFRHILPNVNHIILIALVLDFSAFVLAEAVLSYIGVGVDPSMASWGNMINEARSELARDPVVWWSVSAAFILMFVLVLAANLFSDRVRDAFDPRSVHGRV</sequence>
<feature type="transmembrane region" description="Helical" evidence="9">
    <location>
        <begin position="286"/>
        <end position="310"/>
    </location>
</feature>
<keyword evidence="7 9" id="KW-1133">Transmembrane helix</keyword>
<dbReference type="PANTHER" id="PTHR43386">
    <property type="entry name" value="OLIGOPEPTIDE TRANSPORT SYSTEM PERMEASE PROTEIN APPC"/>
    <property type="match status" value="1"/>
</dbReference>
<keyword evidence="6" id="KW-0653">Protein transport</keyword>
<dbReference type="EMBL" id="CZQC01000041">
    <property type="protein sequence ID" value="CUS41393.1"/>
    <property type="molecule type" value="Genomic_DNA"/>
</dbReference>
<feature type="transmembrane region" description="Helical" evidence="9">
    <location>
        <begin position="255"/>
        <end position="279"/>
    </location>
</feature>
<evidence type="ECO:0000256" key="2">
    <source>
        <dbReference type="ARBA" id="ARBA00022448"/>
    </source>
</evidence>
<dbReference type="PROSITE" id="PS50928">
    <property type="entry name" value="ABC_TM1"/>
    <property type="match status" value="1"/>
</dbReference>
<feature type="transmembrane region" description="Helical" evidence="9">
    <location>
        <begin position="55"/>
        <end position="72"/>
    </location>
</feature>
<dbReference type="SUPFAM" id="SSF161098">
    <property type="entry name" value="MetI-like"/>
    <property type="match status" value="1"/>
</dbReference>
<dbReference type="Gene3D" id="1.10.3720.10">
    <property type="entry name" value="MetI-like"/>
    <property type="match status" value="1"/>
</dbReference>
<feature type="domain" description="ABC transmembrane type-1" evidence="10">
    <location>
        <begin position="251"/>
        <end position="461"/>
    </location>
</feature>
<reference evidence="11" key="1">
    <citation type="submission" date="2015-10" db="EMBL/GenBank/DDBJ databases">
        <authorList>
            <person name="Gilbert D.G."/>
        </authorList>
    </citation>
    <scope>NUCLEOTIDE SEQUENCE</scope>
</reference>
<evidence type="ECO:0000256" key="7">
    <source>
        <dbReference type="ARBA" id="ARBA00022989"/>
    </source>
</evidence>
<dbReference type="PANTHER" id="PTHR43386:SF24">
    <property type="entry name" value="OLIGOPEPTIDE TRANSPORT SYSTEM PERMEASE PROTEIN AMID"/>
    <property type="match status" value="1"/>
</dbReference>
<keyword evidence="4 9" id="KW-0812">Transmembrane</keyword>
<dbReference type="GO" id="GO:0015833">
    <property type="term" value="P:peptide transport"/>
    <property type="evidence" value="ECO:0007669"/>
    <property type="project" value="UniProtKB-KW"/>
</dbReference>
<dbReference type="AlphaFoldDB" id="A0A160TC93"/>
<accession>A0A160TC93</accession>
<evidence type="ECO:0000313" key="11">
    <source>
        <dbReference type="EMBL" id="CUS41393.1"/>
    </source>
</evidence>
<dbReference type="GO" id="GO:0015031">
    <property type="term" value="P:protein transport"/>
    <property type="evidence" value="ECO:0007669"/>
    <property type="project" value="UniProtKB-KW"/>
</dbReference>
<keyword evidence="2" id="KW-0813">Transport</keyword>